<keyword evidence="3 9" id="KW-0812">Transmembrane</keyword>
<dbReference type="PRINTS" id="PR00237">
    <property type="entry name" value="GPCRRHODOPSN"/>
</dbReference>
<dbReference type="OrthoDB" id="9346248at2759"/>
<evidence type="ECO:0000256" key="2">
    <source>
        <dbReference type="ARBA" id="ARBA00022475"/>
    </source>
</evidence>
<keyword evidence="8 9" id="KW-0807">Transducer</keyword>
<evidence type="ECO:0000259" key="11">
    <source>
        <dbReference type="PROSITE" id="PS50262"/>
    </source>
</evidence>
<feature type="transmembrane region" description="Helical" evidence="10">
    <location>
        <begin position="275"/>
        <end position="294"/>
    </location>
</feature>
<dbReference type="AlphaFoldDB" id="A0A6I9Z0E6"/>
<keyword evidence="2" id="KW-1003">Cell membrane</keyword>
<feature type="transmembrane region" description="Helical" evidence="10">
    <location>
        <begin position="98"/>
        <end position="118"/>
    </location>
</feature>
<dbReference type="PROSITE" id="PS00237">
    <property type="entry name" value="G_PROTEIN_RECEP_F1_1"/>
    <property type="match status" value="1"/>
</dbReference>
<evidence type="ECO:0000256" key="3">
    <source>
        <dbReference type="ARBA" id="ARBA00022692"/>
    </source>
</evidence>
<evidence type="ECO:0000256" key="7">
    <source>
        <dbReference type="ARBA" id="ARBA00023170"/>
    </source>
</evidence>
<keyword evidence="4 10" id="KW-1133">Transmembrane helix</keyword>
<dbReference type="Gene3D" id="1.20.1070.10">
    <property type="entry name" value="Rhodopsin 7-helix transmembrane proteins"/>
    <property type="match status" value="1"/>
</dbReference>
<comment type="subcellular location">
    <subcellularLocation>
        <location evidence="1">Cell membrane</location>
        <topology evidence="1">Multi-pass membrane protein</topology>
    </subcellularLocation>
</comment>
<name>A0A6I9Z0E6_9SAUR</name>
<evidence type="ECO:0000256" key="9">
    <source>
        <dbReference type="RuleBase" id="RU000688"/>
    </source>
</evidence>
<dbReference type="SUPFAM" id="SSF81321">
    <property type="entry name" value="Family A G protein-coupled receptor-like"/>
    <property type="match status" value="1"/>
</dbReference>
<evidence type="ECO:0000256" key="1">
    <source>
        <dbReference type="ARBA" id="ARBA00004651"/>
    </source>
</evidence>
<comment type="similarity">
    <text evidence="9">Belongs to the G-protein coupled receptor 1 family.</text>
</comment>
<dbReference type="GO" id="GO:0004930">
    <property type="term" value="F:G protein-coupled receptor activity"/>
    <property type="evidence" value="ECO:0007669"/>
    <property type="project" value="UniProtKB-KW"/>
</dbReference>
<proteinExistence type="inferred from homology"/>
<dbReference type="GeneID" id="106555676"/>
<sequence>MIRKHDCLNNITDPIWNRHLVLALGIPQLLITFISAVFNSGVVLGVVFSKDFHKPIFILFCNLAVSDFLCSSSGFWIATLFITDPQSTVVGSKELLRAYAFHTMSVLATIYNLVVIGIERYLAVSGSLRLRCRITRNQILSTTLGIWVCAFSLGFMPLMGWNCLEKDKISALYSPLCMDYLTFITIPHCLVVLVLPLFTYSNIILFLRKHKGSMENLGQCHATYRLAEVQVARTSVLIWVLALVSYAPFFAGVVFDSATQQCPSKHSRAIYIFRNLTAMMITINSLGDPIIYSLNMKKLGHRFRCLKLPSHNRIEVQAIGRT</sequence>
<keyword evidence="7 9" id="KW-0675">Receptor</keyword>
<evidence type="ECO:0000256" key="5">
    <source>
        <dbReference type="ARBA" id="ARBA00023040"/>
    </source>
</evidence>
<evidence type="ECO:0000256" key="6">
    <source>
        <dbReference type="ARBA" id="ARBA00023136"/>
    </source>
</evidence>
<dbReference type="GO" id="GO:0005886">
    <property type="term" value="C:plasma membrane"/>
    <property type="evidence" value="ECO:0007669"/>
    <property type="project" value="UniProtKB-SubCell"/>
</dbReference>
<gene>
    <name evidence="13" type="primary">LOC106555676</name>
</gene>
<dbReference type="PROSITE" id="PS50262">
    <property type="entry name" value="G_PROTEIN_RECEP_F1_2"/>
    <property type="match status" value="1"/>
</dbReference>
<feature type="transmembrane region" description="Helical" evidence="10">
    <location>
        <begin position="236"/>
        <end position="255"/>
    </location>
</feature>
<evidence type="ECO:0000256" key="4">
    <source>
        <dbReference type="ARBA" id="ARBA00022989"/>
    </source>
</evidence>
<keyword evidence="6 10" id="KW-0472">Membrane</keyword>
<reference evidence="13" key="1">
    <citation type="submission" date="2025-08" db="UniProtKB">
        <authorList>
            <consortium name="RefSeq"/>
        </authorList>
    </citation>
    <scope>IDENTIFICATION</scope>
    <source>
        <tissue evidence="13">Skeletal muscle</tissue>
    </source>
</reference>
<organism evidence="12 13">
    <name type="scientific">Thamnophis sirtalis</name>
    <dbReference type="NCBI Taxonomy" id="35019"/>
    <lineage>
        <taxon>Eukaryota</taxon>
        <taxon>Metazoa</taxon>
        <taxon>Chordata</taxon>
        <taxon>Craniata</taxon>
        <taxon>Vertebrata</taxon>
        <taxon>Euteleostomi</taxon>
        <taxon>Lepidosauria</taxon>
        <taxon>Squamata</taxon>
        <taxon>Bifurcata</taxon>
        <taxon>Unidentata</taxon>
        <taxon>Episquamata</taxon>
        <taxon>Toxicofera</taxon>
        <taxon>Serpentes</taxon>
        <taxon>Colubroidea</taxon>
        <taxon>Colubridae</taxon>
        <taxon>Natricinae</taxon>
        <taxon>Thamnophis</taxon>
    </lineage>
</organism>
<feature type="transmembrane region" description="Helical" evidence="10">
    <location>
        <begin position="180"/>
        <end position="207"/>
    </location>
</feature>
<dbReference type="Pfam" id="PF00001">
    <property type="entry name" value="7tm_1"/>
    <property type="match status" value="1"/>
</dbReference>
<dbReference type="PANTHER" id="PTHR22750">
    <property type="entry name" value="G-PROTEIN COUPLED RECEPTOR"/>
    <property type="match status" value="1"/>
</dbReference>
<feature type="transmembrane region" description="Helical" evidence="10">
    <location>
        <begin position="139"/>
        <end position="160"/>
    </location>
</feature>
<dbReference type="InterPro" id="IPR017452">
    <property type="entry name" value="GPCR_Rhodpsn_7TM"/>
</dbReference>
<evidence type="ECO:0000256" key="10">
    <source>
        <dbReference type="SAM" id="Phobius"/>
    </source>
</evidence>
<evidence type="ECO:0000256" key="8">
    <source>
        <dbReference type="ARBA" id="ARBA00023224"/>
    </source>
</evidence>
<feature type="transmembrane region" description="Helical" evidence="10">
    <location>
        <begin position="56"/>
        <end position="78"/>
    </location>
</feature>
<dbReference type="Proteomes" id="UP000504617">
    <property type="component" value="Unplaced"/>
</dbReference>
<keyword evidence="12" id="KW-1185">Reference proteome</keyword>
<dbReference type="InterPro" id="IPR000276">
    <property type="entry name" value="GPCR_Rhodpsn"/>
</dbReference>
<feature type="domain" description="G-protein coupled receptors family 1 profile" evidence="11">
    <location>
        <begin position="38"/>
        <end position="292"/>
    </location>
</feature>
<feature type="transmembrane region" description="Helical" evidence="10">
    <location>
        <begin position="20"/>
        <end position="44"/>
    </location>
</feature>
<dbReference type="KEGG" id="tsr:106555676"/>
<keyword evidence="5 9" id="KW-0297">G-protein coupled receptor</keyword>
<protein>
    <submittedName>
        <fullName evidence="13">Lysophosphatidic acid receptor 1-B-like</fullName>
    </submittedName>
</protein>
<evidence type="ECO:0000313" key="13">
    <source>
        <dbReference type="RefSeq" id="XP_013930047.1"/>
    </source>
</evidence>
<evidence type="ECO:0000313" key="12">
    <source>
        <dbReference type="Proteomes" id="UP000504617"/>
    </source>
</evidence>
<accession>A0A6I9Z0E6</accession>
<dbReference type="RefSeq" id="XP_013930047.1">
    <property type="nucleotide sequence ID" value="XM_014074572.1"/>
</dbReference>